<comment type="caution">
    <text evidence="14">The sequence shown here is derived from an EMBL/GenBank/DDBJ whole genome shotgun (WGS) entry which is preliminary data.</text>
</comment>
<keyword evidence="4" id="KW-0547">Nucleotide-binding</keyword>
<dbReference type="AlphaFoldDB" id="A0A4U1FFJ8"/>
<comment type="subcellular location">
    <subcellularLocation>
        <location evidence="1">Membrane</location>
        <topology evidence="1">Multi-pass membrane protein</topology>
    </subcellularLocation>
</comment>
<evidence type="ECO:0000259" key="12">
    <source>
        <dbReference type="Pfam" id="PF16209"/>
    </source>
</evidence>
<keyword evidence="3" id="KW-0479">Metal-binding</keyword>
<gene>
    <name evidence="14" type="ORF">EI555_012106</name>
</gene>
<dbReference type="Gene3D" id="3.40.1110.10">
    <property type="entry name" value="Calcium-transporting ATPase, cytoplasmic domain N"/>
    <property type="match status" value="1"/>
</dbReference>
<evidence type="ECO:0000256" key="8">
    <source>
        <dbReference type="ARBA" id="ARBA00022989"/>
    </source>
</evidence>
<dbReference type="InterPro" id="IPR008250">
    <property type="entry name" value="ATPase_P-typ_transduc_dom_A_sf"/>
</dbReference>
<dbReference type="Pfam" id="PF16209">
    <property type="entry name" value="PhoLip_ATPase_N"/>
    <property type="match status" value="1"/>
</dbReference>
<keyword evidence="5" id="KW-0067">ATP-binding</keyword>
<evidence type="ECO:0000256" key="5">
    <source>
        <dbReference type="ARBA" id="ARBA00022840"/>
    </source>
</evidence>
<dbReference type="PROSITE" id="PS00154">
    <property type="entry name" value="ATPASE_E1_E2"/>
    <property type="match status" value="1"/>
</dbReference>
<evidence type="ECO:0000256" key="10">
    <source>
        <dbReference type="SAM" id="MobiDB-lite"/>
    </source>
</evidence>
<protein>
    <recommendedName>
        <fullName evidence="16">P-type phospholipid transporter</fullName>
    </recommendedName>
</protein>
<dbReference type="GO" id="GO:0046872">
    <property type="term" value="F:metal ion binding"/>
    <property type="evidence" value="ECO:0007669"/>
    <property type="project" value="UniProtKB-KW"/>
</dbReference>
<evidence type="ECO:0000256" key="9">
    <source>
        <dbReference type="ARBA" id="ARBA00023136"/>
    </source>
</evidence>
<reference evidence="15" key="1">
    <citation type="journal article" date="2019" name="IScience">
        <title>Narwhal Genome Reveals Long-Term Low Genetic Diversity despite Current Large Abundance Size.</title>
        <authorList>
            <person name="Westbury M.V."/>
            <person name="Petersen B."/>
            <person name="Garde E."/>
            <person name="Heide-Jorgensen M.P."/>
            <person name="Lorenzen E.D."/>
        </authorList>
    </citation>
    <scope>NUCLEOTIDE SEQUENCE [LARGE SCALE GENOMIC DNA]</scope>
</reference>
<evidence type="ECO:0000256" key="1">
    <source>
        <dbReference type="ARBA" id="ARBA00004141"/>
    </source>
</evidence>
<evidence type="ECO:0000256" key="6">
    <source>
        <dbReference type="ARBA" id="ARBA00022842"/>
    </source>
</evidence>
<dbReference type="SUPFAM" id="SSF56784">
    <property type="entry name" value="HAD-like"/>
    <property type="match status" value="1"/>
</dbReference>
<dbReference type="EMBL" id="RWIC01000153">
    <property type="protein sequence ID" value="TKC48619.1"/>
    <property type="molecule type" value="Genomic_DNA"/>
</dbReference>
<sequence length="998" mass="113084">MLILICHLAASGSGQLLRPGEKKSSAIMLCSKKKSLEVERIVKANDREYNEKYQYTDNRIHTCKYNILTFLPINLFEQFQRVANVYFLFLLILQLIPEISSLTWFTTIVPLVLVVTMTAVKDATDDYFRHKSDNQVNNRQSEVLIDSKLQNEKWMNVKVGDIIKLENNQFVAKQSSFIDVSSVYTDSLEQPMLRETNLKVRHALSVTSGLGADTSRLAKFDGIVVCEAPNNKLDKFTGVLSWKGSEHSLNNEKIILRGCVLRNTSWCFGMVIFAGPDTKLMQNSGKTKFKRTSIDRLMNTLVLWMYYSGKATPAQARTTTLNEELGQIEYVFSDKTGTLTENIMTFKKCSINGRIYGEVHDVLGQKTDMTKKKEAVGFSVNPEADRTFQFFDHHLMESIKMGDPKVHEFLRLLALCHTVMSEENSAGELIYQVQSPDEGALVTAAKNLGFIFKSRTPETITIEELGTLVTYQLLAFLDFNNFRKRMSVIVRNPEGQIKLYSKGADTILFERLHPSNEDLLTLTSDHLSEFAGEGLRTLAIAYRDLDDKYFKEWHKMLEDANAAVDKRDERIAGLYEEIERDLMLLGATAVEDKLQEGVIETITSLSLANIKIWVLTGDKQETAINIGYACNMLTDDMNDVFIIAGNTAVEVREELRKAKENLFGQNRSFSNGHVVFEKKQPLELDSVVEETVTGDYALIINGHSLTVYDQWFITLFNIVYTSLPVLAMGIFDQDVNDQNSMDCPQLYKPGQLNLLFNKHKFFICVAHGIYTSLALFFIPYGAFYNVAGEDGQHIADYQSFAVTMATSLVIVVSVQIALDTSYWTIINHVFVWGSIATYFSILFTMHSNGLFGIFPRQFPFVGNARHSLTQKCIWLVILLTTVASVMPVVAFRFLKVDLFPTLSDQIRQWQKAQKKARPLRSRKPQTRRSSSRRSGYAFAHQEGYGELITSGKNMRAKNPPPTSGLEKTLYNSTSWIENLCKKTTDTVSSFSQDKTVKL</sequence>
<keyword evidence="8 11" id="KW-1133">Transmembrane helix</keyword>
<dbReference type="Proteomes" id="UP000308365">
    <property type="component" value="Unassembled WGS sequence"/>
</dbReference>
<evidence type="ECO:0000256" key="11">
    <source>
        <dbReference type="SAM" id="Phobius"/>
    </source>
</evidence>
<keyword evidence="2 11" id="KW-0812">Transmembrane</keyword>
<dbReference type="Pfam" id="PF16212">
    <property type="entry name" value="PhoLip_ATPase_C"/>
    <property type="match status" value="1"/>
</dbReference>
<dbReference type="GO" id="GO:0045332">
    <property type="term" value="P:phospholipid translocation"/>
    <property type="evidence" value="ECO:0007669"/>
    <property type="project" value="TreeGrafter"/>
</dbReference>
<feature type="transmembrane region" description="Helical" evidence="11">
    <location>
        <begin position="761"/>
        <end position="780"/>
    </location>
</feature>
<dbReference type="InterPro" id="IPR023299">
    <property type="entry name" value="ATPase_P-typ_cyto_dom_N"/>
</dbReference>
<evidence type="ECO:0008006" key="16">
    <source>
        <dbReference type="Google" id="ProtNLM"/>
    </source>
</evidence>
<dbReference type="SUPFAM" id="SSF81665">
    <property type="entry name" value="Calcium ATPase, transmembrane domain M"/>
    <property type="match status" value="1"/>
</dbReference>
<feature type="compositionally biased region" description="Basic residues" evidence="10">
    <location>
        <begin position="912"/>
        <end position="931"/>
    </location>
</feature>
<dbReference type="GO" id="GO:0005886">
    <property type="term" value="C:plasma membrane"/>
    <property type="evidence" value="ECO:0007669"/>
    <property type="project" value="TreeGrafter"/>
</dbReference>
<dbReference type="InterPro" id="IPR023298">
    <property type="entry name" value="ATPase_P-typ_TM_dom_sf"/>
</dbReference>
<feature type="transmembrane region" description="Helical" evidence="11">
    <location>
        <begin position="830"/>
        <end position="853"/>
    </location>
</feature>
<accession>A0A4U1FFJ8</accession>
<dbReference type="FunFam" id="3.40.1110.10:FF:000030">
    <property type="entry name" value="Phospholipid-transporting ATPase"/>
    <property type="match status" value="1"/>
</dbReference>
<dbReference type="InterPro" id="IPR032631">
    <property type="entry name" value="P-type_ATPase_N"/>
</dbReference>
<keyword evidence="6" id="KW-0460">Magnesium</keyword>
<dbReference type="SUPFAM" id="SSF81660">
    <property type="entry name" value="Metal cation-transporting ATPase, ATP-binding domain N"/>
    <property type="match status" value="1"/>
</dbReference>
<dbReference type="InterPro" id="IPR018303">
    <property type="entry name" value="ATPase_P-typ_P_site"/>
</dbReference>
<evidence type="ECO:0000313" key="15">
    <source>
        <dbReference type="Proteomes" id="UP000308365"/>
    </source>
</evidence>
<evidence type="ECO:0000256" key="3">
    <source>
        <dbReference type="ARBA" id="ARBA00022723"/>
    </source>
</evidence>
<dbReference type="SUPFAM" id="SSF81653">
    <property type="entry name" value="Calcium ATPase, transduction domain A"/>
    <property type="match status" value="1"/>
</dbReference>
<feature type="transmembrane region" description="Helical" evidence="11">
    <location>
        <begin position="800"/>
        <end position="818"/>
    </location>
</feature>
<dbReference type="GO" id="GO:0005524">
    <property type="term" value="F:ATP binding"/>
    <property type="evidence" value="ECO:0007669"/>
    <property type="project" value="UniProtKB-KW"/>
</dbReference>
<evidence type="ECO:0000259" key="13">
    <source>
        <dbReference type="Pfam" id="PF16212"/>
    </source>
</evidence>
<evidence type="ECO:0000256" key="7">
    <source>
        <dbReference type="ARBA" id="ARBA00022967"/>
    </source>
</evidence>
<proteinExistence type="predicted"/>
<organism evidence="14 15">
    <name type="scientific">Monodon monoceros</name>
    <name type="common">Narwhal</name>
    <name type="synonym">Ceratodon monodon</name>
    <dbReference type="NCBI Taxonomy" id="40151"/>
    <lineage>
        <taxon>Eukaryota</taxon>
        <taxon>Metazoa</taxon>
        <taxon>Chordata</taxon>
        <taxon>Craniata</taxon>
        <taxon>Vertebrata</taxon>
        <taxon>Euteleostomi</taxon>
        <taxon>Mammalia</taxon>
        <taxon>Eutheria</taxon>
        <taxon>Laurasiatheria</taxon>
        <taxon>Artiodactyla</taxon>
        <taxon>Whippomorpha</taxon>
        <taxon>Cetacea</taxon>
        <taxon>Odontoceti</taxon>
        <taxon>Monodontidae</taxon>
        <taxon>Monodon</taxon>
    </lineage>
</organism>
<dbReference type="InterPro" id="IPR032630">
    <property type="entry name" value="P_typ_ATPase_c"/>
</dbReference>
<feature type="region of interest" description="Disordered" evidence="10">
    <location>
        <begin position="912"/>
        <end position="936"/>
    </location>
</feature>
<evidence type="ECO:0000256" key="2">
    <source>
        <dbReference type="ARBA" id="ARBA00022692"/>
    </source>
</evidence>
<dbReference type="GO" id="GO:0140326">
    <property type="term" value="F:ATPase-coupled intramembrane lipid transporter activity"/>
    <property type="evidence" value="ECO:0007669"/>
    <property type="project" value="TreeGrafter"/>
</dbReference>
<evidence type="ECO:0000313" key="14">
    <source>
        <dbReference type="EMBL" id="TKC48619.1"/>
    </source>
</evidence>
<dbReference type="Gene3D" id="3.40.50.1000">
    <property type="entry name" value="HAD superfamily/HAD-like"/>
    <property type="match status" value="1"/>
</dbReference>
<feature type="transmembrane region" description="Helical" evidence="11">
    <location>
        <begin position="873"/>
        <end position="894"/>
    </location>
</feature>
<feature type="domain" description="P-type ATPase N-terminal" evidence="12">
    <location>
        <begin position="42"/>
        <end position="108"/>
    </location>
</feature>
<feature type="domain" description="P-type ATPase C-terminal" evidence="13">
    <location>
        <begin position="705"/>
        <end position="901"/>
    </location>
</feature>
<keyword evidence="7" id="KW-1278">Translocase</keyword>
<name>A0A4U1FFJ8_MONMO</name>
<dbReference type="Pfam" id="PF13246">
    <property type="entry name" value="Cation_ATPase"/>
    <property type="match status" value="1"/>
</dbReference>
<dbReference type="GO" id="GO:0005802">
    <property type="term" value="C:trans-Golgi network"/>
    <property type="evidence" value="ECO:0007669"/>
    <property type="project" value="TreeGrafter"/>
</dbReference>
<dbReference type="FunFam" id="2.70.150.10:FF:000025">
    <property type="entry name" value="Phospholipid-transporting ATPase"/>
    <property type="match status" value="1"/>
</dbReference>
<evidence type="ECO:0000256" key="4">
    <source>
        <dbReference type="ARBA" id="ARBA00022741"/>
    </source>
</evidence>
<dbReference type="InterPro" id="IPR023214">
    <property type="entry name" value="HAD_sf"/>
</dbReference>
<dbReference type="PANTHER" id="PTHR24092:SF80">
    <property type="entry name" value="PHOSPHOLIPID-TRANSPORTING ATPASE IM-RELATED"/>
    <property type="match status" value="1"/>
</dbReference>
<keyword evidence="9 11" id="KW-0472">Membrane</keyword>
<dbReference type="GO" id="GO:0007030">
    <property type="term" value="P:Golgi organization"/>
    <property type="evidence" value="ECO:0007669"/>
    <property type="project" value="TreeGrafter"/>
</dbReference>
<dbReference type="PANTHER" id="PTHR24092">
    <property type="entry name" value="PROBABLE PHOSPHOLIPID-TRANSPORTING ATPASE"/>
    <property type="match status" value="1"/>
</dbReference>
<dbReference type="InterPro" id="IPR036412">
    <property type="entry name" value="HAD-like_sf"/>
</dbReference>